<keyword evidence="6" id="KW-0282">Flagellum</keyword>
<keyword evidence="7" id="KW-1185">Reference proteome</keyword>
<dbReference type="Pfam" id="PF02049">
    <property type="entry name" value="FliE"/>
    <property type="match status" value="1"/>
</dbReference>
<dbReference type="GO" id="GO:0003774">
    <property type="term" value="F:cytoskeletal motor activity"/>
    <property type="evidence" value="ECO:0007669"/>
    <property type="project" value="InterPro"/>
</dbReference>
<evidence type="ECO:0000256" key="3">
    <source>
        <dbReference type="ARBA" id="ARBA00023143"/>
    </source>
</evidence>
<dbReference type="GO" id="GO:0005198">
    <property type="term" value="F:structural molecule activity"/>
    <property type="evidence" value="ECO:0007669"/>
    <property type="project" value="UniProtKB-UniRule"/>
</dbReference>
<dbReference type="PANTHER" id="PTHR34653:SF1">
    <property type="entry name" value="FLAGELLAR HOOK-BASAL BODY COMPLEX PROTEIN FLIE"/>
    <property type="match status" value="1"/>
</dbReference>
<dbReference type="OrthoDB" id="9812413at2"/>
<dbReference type="GO" id="GO:0009425">
    <property type="term" value="C:bacterial-type flagellum basal body"/>
    <property type="evidence" value="ECO:0007669"/>
    <property type="project" value="UniProtKB-SubCell"/>
</dbReference>
<comment type="similarity">
    <text evidence="2 4">Belongs to the FliE family.</text>
</comment>
<organism evidence="6 7">
    <name type="scientific">Neobacillus piezotolerans</name>
    <dbReference type="NCBI Taxonomy" id="2259171"/>
    <lineage>
        <taxon>Bacteria</taxon>
        <taxon>Bacillati</taxon>
        <taxon>Bacillota</taxon>
        <taxon>Bacilli</taxon>
        <taxon>Bacillales</taxon>
        <taxon>Bacillaceae</taxon>
        <taxon>Neobacillus</taxon>
    </lineage>
</organism>
<evidence type="ECO:0000256" key="2">
    <source>
        <dbReference type="ARBA" id="ARBA00009272"/>
    </source>
</evidence>
<dbReference type="RefSeq" id="WP_115452824.1">
    <property type="nucleotide sequence ID" value="NZ_QNQT01000007.1"/>
</dbReference>
<dbReference type="HAMAP" id="MF_00724">
    <property type="entry name" value="FliE"/>
    <property type="match status" value="1"/>
</dbReference>
<evidence type="ECO:0000256" key="4">
    <source>
        <dbReference type="HAMAP-Rule" id="MF_00724"/>
    </source>
</evidence>
<comment type="subcellular location">
    <subcellularLocation>
        <location evidence="1 4">Bacterial flagellum basal body</location>
    </subcellularLocation>
</comment>
<dbReference type="EMBL" id="QNQT01000007">
    <property type="protein sequence ID" value="RDU35896.1"/>
    <property type="molecule type" value="Genomic_DNA"/>
</dbReference>
<dbReference type="Proteomes" id="UP000257144">
    <property type="component" value="Unassembled WGS sequence"/>
</dbReference>
<keyword evidence="6" id="KW-0969">Cilium</keyword>
<sequence>MNISSIQPYNSNFLTINKQQGASNEASFGTMLNQYIQDANLAVKDFEGKTAALARGEAVNLHDVTIAAQKANIAVALTAQVRDRAVEAYQEIMRMQI</sequence>
<evidence type="ECO:0000313" key="6">
    <source>
        <dbReference type="EMBL" id="RDU35896.1"/>
    </source>
</evidence>
<dbReference type="GO" id="GO:0071973">
    <property type="term" value="P:bacterial-type flagellum-dependent cell motility"/>
    <property type="evidence" value="ECO:0007669"/>
    <property type="project" value="InterPro"/>
</dbReference>
<proteinExistence type="inferred from homology"/>
<dbReference type="PRINTS" id="PR01006">
    <property type="entry name" value="FLGHOOKFLIE"/>
</dbReference>
<reference evidence="6 7" key="1">
    <citation type="submission" date="2018-07" db="EMBL/GenBank/DDBJ databases">
        <title>Bacillus sp. YLB-04 draft genome sequence.</title>
        <authorList>
            <person name="Yu L."/>
            <person name="Tang X."/>
        </authorList>
    </citation>
    <scope>NUCLEOTIDE SEQUENCE [LARGE SCALE GENOMIC DNA]</scope>
    <source>
        <strain evidence="6 7">YLB-04</strain>
    </source>
</reference>
<evidence type="ECO:0000256" key="1">
    <source>
        <dbReference type="ARBA" id="ARBA00004117"/>
    </source>
</evidence>
<accession>A0A3D8GP91</accession>
<comment type="caution">
    <text evidence="6">The sequence shown here is derived from an EMBL/GenBank/DDBJ whole genome shotgun (WGS) entry which is preliminary data.</text>
</comment>
<dbReference type="PANTHER" id="PTHR34653">
    <property type="match status" value="1"/>
</dbReference>
<dbReference type="AlphaFoldDB" id="A0A3D8GP91"/>
<dbReference type="NCBIfam" id="TIGR00205">
    <property type="entry name" value="fliE"/>
    <property type="match status" value="1"/>
</dbReference>
<gene>
    <name evidence="4" type="primary">fliE</name>
    <name evidence="6" type="ORF">DRW41_14975</name>
</gene>
<keyword evidence="3 4" id="KW-0975">Bacterial flagellum</keyword>
<evidence type="ECO:0000256" key="5">
    <source>
        <dbReference type="NCBIfam" id="TIGR00205"/>
    </source>
</evidence>
<name>A0A3D8GP91_9BACI</name>
<dbReference type="InterPro" id="IPR001624">
    <property type="entry name" value="FliE"/>
</dbReference>
<evidence type="ECO:0000313" key="7">
    <source>
        <dbReference type="Proteomes" id="UP000257144"/>
    </source>
</evidence>
<protein>
    <recommendedName>
        <fullName evidence="4 5">Flagellar hook-basal body complex protein FliE</fullName>
    </recommendedName>
</protein>
<keyword evidence="6" id="KW-0966">Cell projection</keyword>